<dbReference type="Proteomes" id="UP000429607">
    <property type="component" value="Unassembled WGS sequence"/>
</dbReference>
<sequence>MASLGQATNAPNSRSVFEAASRMLSSILEGPQSSTSSNGEIRSGGVTDIGCDVPSNLSDDDDDDDEISVNDIDFSVHETESVVHKDHHSSGSFRIDIDRSDPAKETTRKRNAQVKPSLPPIGKVRLDGAGARDTEDLPALVELRQRLGQALREVLSLLPRTRMTNGCQDAITNHAHTGEALDARVLEELQQLARVLQGDPVPRLSIQCYDTIDRMATSGQLLDMTTLKELQESRALEFCSDPPANYHNYTASKAQLSLLRAAVVECALATSELSTVPEVLALWELIHNSISSQVPAGTIERIEPRDEAYPPNTAIMSTQLLLVTGEVKQKDDSDGDDDGSSSGDNNNIFDASKAKVAAQNLAHKGLGGVQKKLSMDRRKVDAALRAMRDRRNILAGGCATAVMAYLPPLLRIEIMRDFFQITGLFFSGMYGPVFEFIRRFRPSSWILVAEKHLQHRGAGRLGTFTLSQ</sequence>
<dbReference type="AlphaFoldDB" id="A0A6A4DBV1"/>
<reference evidence="4 6" key="1">
    <citation type="submission" date="2018-08" db="EMBL/GenBank/DDBJ databases">
        <title>Genomic investigation of the strawberry pathogen Phytophthora fragariae indicates pathogenicity is determined by transcriptional variation in three key races.</title>
        <authorList>
            <person name="Adams T.M."/>
            <person name="Armitage A.D."/>
            <person name="Sobczyk M.K."/>
            <person name="Bates H.J."/>
            <person name="Dunwell J.M."/>
            <person name="Nellist C.F."/>
            <person name="Harrison R.J."/>
        </authorList>
    </citation>
    <scope>NUCLEOTIDE SEQUENCE [LARGE SCALE GENOMIC DNA]</scope>
    <source>
        <strain evidence="3 5">SCRP249</strain>
        <strain evidence="2 7">SCRP324</strain>
        <strain evidence="4 6">SCRP333</strain>
    </source>
</reference>
<feature type="compositionally biased region" description="Polar residues" evidence="1">
    <location>
        <begin position="31"/>
        <end position="40"/>
    </location>
</feature>
<gene>
    <name evidence="3" type="ORF">PR001_g19171</name>
    <name evidence="2" type="ORF">PR002_g20114</name>
    <name evidence="4" type="ORF">PR003_g21706</name>
</gene>
<feature type="region of interest" description="Disordered" evidence="1">
    <location>
        <begin position="80"/>
        <end position="128"/>
    </location>
</feature>
<dbReference type="EMBL" id="QXFV01001754">
    <property type="protein sequence ID" value="KAE8998993.1"/>
    <property type="molecule type" value="Genomic_DNA"/>
</dbReference>
<dbReference type="OrthoDB" id="10354400at2759"/>
<feature type="region of interest" description="Disordered" evidence="1">
    <location>
        <begin position="28"/>
        <end position="68"/>
    </location>
</feature>
<comment type="caution">
    <text evidence="4">The sequence shown here is derived from an EMBL/GenBank/DDBJ whole genome shotgun (WGS) entry which is preliminary data.</text>
</comment>
<feature type="region of interest" description="Disordered" evidence="1">
    <location>
        <begin position="327"/>
        <end position="346"/>
    </location>
</feature>
<proteinExistence type="predicted"/>
<evidence type="ECO:0000313" key="6">
    <source>
        <dbReference type="Proteomes" id="UP000434957"/>
    </source>
</evidence>
<evidence type="ECO:0000313" key="2">
    <source>
        <dbReference type="EMBL" id="KAE8993843.1"/>
    </source>
</evidence>
<evidence type="ECO:0000313" key="7">
    <source>
        <dbReference type="Proteomes" id="UP000435112"/>
    </source>
</evidence>
<feature type="compositionally biased region" description="Acidic residues" evidence="1">
    <location>
        <begin position="58"/>
        <end position="68"/>
    </location>
</feature>
<evidence type="ECO:0000313" key="4">
    <source>
        <dbReference type="EMBL" id="KAE9304640.1"/>
    </source>
</evidence>
<keyword evidence="6" id="KW-1185">Reference proteome</keyword>
<dbReference type="Proteomes" id="UP000435112">
    <property type="component" value="Unassembled WGS sequence"/>
</dbReference>
<evidence type="ECO:0000313" key="5">
    <source>
        <dbReference type="Proteomes" id="UP000429607"/>
    </source>
</evidence>
<evidence type="ECO:0000313" key="3">
    <source>
        <dbReference type="EMBL" id="KAE8998993.1"/>
    </source>
</evidence>
<name>A0A6A4DBV1_9STRA</name>
<organism evidence="4 6">
    <name type="scientific">Phytophthora rubi</name>
    <dbReference type="NCBI Taxonomy" id="129364"/>
    <lineage>
        <taxon>Eukaryota</taxon>
        <taxon>Sar</taxon>
        <taxon>Stramenopiles</taxon>
        <taxon>Oomycota</taxon>
        <taxon>Peronosporomycetes</taxon>
        <taxon>Peronosporales</taxon>
        <taxon>Peronosporaceae</taxon>
        <taxon>Phytophthora</taxon>
    </lineage>
</organism>
<protein>
    <submittedName>
        <fullName evidence="4">Uncharacterized protein</fullName>
    </submittedName>
</protein>
<accession>A0A6A4DBV1</accession>
<dbReference type="Proteomes" id="UP000434957">
    <property type="component" value="Unassembled WGS sequence"/>
</dbReference>
<dbReference type="EMBL" id="QXFU01001886">
    <property type="protein sequence ID" value="KAE8993843.1"/>
    <property type="molecule type" value="Genomic_DNA"/>
</dbReference>
<feature type="compositionally biased region" description="Basic and acidic residues" evidence="1">
    <location>
        <begin position="95"/>
        <end position="108"/>
    </location>
</feature>
<dbReference type="EMBL" id="QXFT01002063">
    <property type="protein sequence ID" value="KAE9304640.1"/>
    <property type="molecule type" value="Genomic_DNA"/>
</dbReference>
<evidence type="ECO:0000256" key="1">
    <source>
        <dbReference type="SAM" id="MobiDB-lite"/>
    </source>
</evidence>